<protein>
    <submittedName>
        <fullName evidence="4">Zinc finger B-box domain containing</fullName>
    </submittedName>
</protein>
<dbReference type="PANTHER" id="PTHR28634">
    <property type="entry name" value="ZINC FINGER B-BOX DOMAIN-CONTAINING PROTEIN 1"/>
    <property type="match status" value="1"/>
</dbReference>
<keyword evidence="5" id="KW-1185">Reference proteome</keyword>
<evidence type="ECO:0000313" key="5">
    <source>
        <dbReference type="Proteomes" id="UP000694380"/>
    </source>
</evidence>
<reference evidence="4" key="2">
    <citation type="submission" date="2025-09" db="UniProtKB">
        <authorList>
            <consortium name="Ensembl"/>
        </authorList>
    </citation>
    <scope>IDENTIFICATION</scope>
</reference>
<dbReference type="Pfam" id="PF22586">
    <property type="entry name" value="ANCHR-like_BBOX"/>
    <property type="match status" value="1"/>
</dbReference>
<feature type="region of interest" description="Disordered" evidence="3">
    <location>
        <begin position="44"/>
        <end position="80"/>
    </location>
</feature>
<keyword evidence="2" id="KW-0862">Zinc</keyword>
<feature type="compositionally biased region" description="Basic and acidic residues" evidence="3">
    <location>
        <begin position="54"/>
        <end position="65"/>
    </location>
</feature>
<feature type="region of interest" description="Disordered" evidence="3">
    <location>
        <begin position="197"/>
        <end position="219"/>
    </location>
</feature>
<evidence type="ECO:0000313" key="4">
    <source>
        <dbReference type="Ensembl" id="ENSCPBP00000022604.1"/>
    </source>
</evidence>
<feature type="region of interest" description="Disordered" evidence="3">
    <location>
        <begin position="519"/>
        <end position="542"/>
    </location>
</feature>
<dbReference type="InterPro" id="IPR037688">
    <property type="entry name" value="ZBBX"/>
</dbReference>
<dbReference type="Proteomes" id="UP000694380">
    <property type="component" value="Unplaced"/>
</dbReference>
<reference evidence="4" key="1">
    <citation type="submission" date="2025-08" db="UniProtKB">
        <authorList>
            <consortium name="Ensembl"/>
        </authorList>
    </citation>
    <scope>IDENTIFICATION</scope>
</reference>
<dbReference type="CDD" id="cd19818">
    <property type="entry name" value="Bbox1_ZBBX"/>
    <property type="match status" value="1"/>
</dbReference>
<evidence type="ECO:0000256" key="3">
    <source>
        <dbReference type="SAM" id="MobiDB-lite"/>
    </source>
</evidence>
<dbReference type="InterPro" id="IPR038446">
    <property type="entry name" value="CEBP_ZZ_sf"/>
</dbReference>
<dbReference type="Ensembl" id="ENSCPBT00000026618.1">
    <property type="protein sequence ID" value="ENSCPBP00000022604.1"/>
    <property type="gene ID" value="ENSCPBG00000016146.1"/>
</dbReference>
<sequence>MNINDFVILPGSKTGTSVKLKVKNIRELKLEKVQLELENKEMEKKLQQLQSNMSREKEERRERSSGYRWQSGQAGPLGIQPQVWSQNKENVVKVSSGKVKLKILKEQIHEPMKQPFIHKMANVAIPEKPKMKGKACGQCETKNALLVCLECGEDYCGSCFARVHQKGALKLHRMIPLQAKTHVSVGKLEATHQFMKDCNPDESKKNHEQKTANSKNQLMSDISSSLLTSTGSAEEVSTVPTGVVFENQNGGLLLYGTFDEEESAASFQEALTQWRNGNHEHKKDQNSDEAQPESMGVCEVQTHLTILRKPVKIEFKEESLNYMEKLWLKKHRRIPVDQISGIQADEFRPKHELMNEADDTLSGGEGGGDDDDDDLIVEDMKKYWTALFRAEESDTVPGNLESALKIEVLSDSCEDDLDESCNSVVMEVGSTKLSNEQSDAVPENQKDTITDFLPEPAADVTSKTSLNSASTSDKKDLFIPHGRSTVLIKEISKVSSAKTSTVNHERMYTDCIHSSTAETVLSSPHESAVTEKESIKTQTSRRSLSACMLPEKTFDLPKLGSNEPSLTTRSLKNNKDSLECNSFHTSKSLILPVTTEASVLLQEVALREKPTLTQYQGLEGFFILHANSKQVTLDSIPSPFSDCSSTNSTSVSGKGHWFRDTSLSEYADDSVVQDVLQSELNRSSSSLELQNLCAGVSPWTLMHKSPTDNSLQRPSSANIPSSKSMKSDRICCTLSQTRPRNLTTQPLSGAATEISKIECIDVTEQNDPLLEYTADQQALAGLENELKSHTDPEEKLYSFTSEDLSAFSRHSKKISENITDFHNNLEIKYHSRVDIFRDCDESHTDDEEEILRDKQEVMALR</sequence>
<keyword evidence="1" id="KW-0863">Zinc-finger</keyword>
<name>A0A8C3HS17_CHRPI</name>
<organism evidence="4 5">
    <name type="scientific">Chrysemys picta bellii</name>
    <name type="common">Western painted turtle</name>
    <name type="synonym">Emys bellii</name>
    <dbReference type="NCBI Taxonomy" id="8478"/>
    <lineage>
        <taxon>Eukaryota</taxon>
        <taxon>Metazoa</taxon>
        <taxon>Chordata</taxon>
        <taxon>Craniata</taxon>
        <taxon>Vertebrata</taxon>
        <taxon>Euteleostomi</taxon>
        <taxon>Archelosauria</taxon>
        <taxon>Testudinata</taxon>
        <taxon>Testudines</taxon>
        <taxon>Cryptodira</taxon>
        <taxon>Durocryptodira</taxon>
        <taxon>Testudinoidea</taxon>
        <taxon>Emydidae</taxon>
        <taxon>Chrysemys</taxon>
    </lineage>
</organism>
<dbReference type="OMA" id="FTMGTNC"/>
<feature type="compositionally biased region" description="Polar residues" evidence="3">
    <location>
        <begin position="707"/>
        <end position="724"/>
    </location>
</feature>
<dbReference type="PROSITE" id="PS50119">
    <property type="entry name" value="ZF_BBOX"/>
    <property type="match status" value="1"/>
</dbReference>
<evidence type="ECO:0000256" key="1">
    <source>
        <dbReference type="ARBA" id="ARBA00022771"/>
    </source>
</evidence>
<dbReference type="CTD" id="79740"/>
<gene>
    <name evidence="4" type="primary">ZBBX</name>
</gene>
<dbReference type="PANTHER" id="PTHR28634:SF1">
    <property type="entry name" value="ZINC FINGER B-BOX DOMAIN-CONTAINING PROTEIN 1"/>
    <property type="match status" value="1"/>
</dbReference>
<evidence type="ECO:0000256" key="2">
    <source>
        <dbReference type="ARBA" id="ARBA00022833"/>
    </source>
</evidence>
<feature type="compositionally biased region" description="Basic and acidic residues" evidence="3">
    <location>
        <begin position="197"/>
        <end position="210"/>
    </location>
</feature>
<accession>A0A8C3HS17</accession>
<dbReference type="Gene3D" id="4.10.640.40">
    <property type="entry name" value="Cytoplasmic polyadenylation element-binding protein, ZZ domain"/>
    <property type="match status" value="1"/>
</dbReference>
<dbReference type="InterPro" id="IPR000315">
    <property type="entry name" value="Znf_B-box"/>
</dbReference>
<keyword evidence="1" id="KW-0479">Metal-binding</keyword>
<dbReference type="KEGG" id="cpic:101939662"/>
<feature type="region of interest" description="Disordered" evidence="3">
    <location>
        <begin position="704"/>
        <end position="726"/>
    </location>
</feature>
<dbReference type="GO" id="GO:0008270">
    <property type="term" value="F:zinc ion binding"/>
    <property type="evidence" value="ECO:0007669"/>
    <property type="project" value="UniProtKB-KW"/>
</dbReference>
<dbReference type="GeneID" id="101939662"/>
<proteinExistence type="predicted"/>
<dbReference type="GeneTree" id="ENSGT00940000167407"/>
<dbReference type="SMART" id="SM00336">
    <property type="entry name" value="BBOX"/>
    <property type="match status" value="1"/>
</dbReference>
<dbReference type="AlphaFoldDB" id="A0A8C3HS17"/>
<dbReference type="OrthoDB" id="6226111at2759"/>